<dbReference type="PROSITE" id="PS51007">
    <property type="entry name" value="CYTC"/>
    <property type="match status" value="1"/>
</dbReference>
<evidence type="ECO:0000256" key="4">
    <source>
        <dbReference type="PROSITE-ProRule" id="PRU00433"/>
    </source>
</evidence>
<evidence type="ECO:0000256" key="1">
    <source>
        <dbReference type="ARBA" id="ARBA00022617"/>
    </source>
</evidence>
<comment type="caution">
    <text evidence="7">The sequence shown here is derived from an EMBL/GenBank/DDBJ whole genome shotgun (WGS) entry which is preliminary data.</text>
</comment>
<evidence type="ECO:0000313" key="7">
    <source>
        <dbReference type="EMBL" id="TGD74623.1"/>
    </source>
</evidence>
<feature type="domain" description="Cytochrome c" evidence="6">
    <location>
        <begin position="305"/>
        <end position="395"/>
    </location>
</feature>
<feature type="transmembrane region" description="Helical" evidence="5">
    <location>
        <begin position="230"/>
        <end position="246"/>
    </location>
</feature>
<organism evidence="7 8">
    <name type="scientific">Mangrovimicrobium sediminis</name>
    <dbReference type="NCBI Taxonomy" id="2562682"/>
    <lineage>
        <taxon>Bacteria</taxon>
        <taxon>Pseudomonadati</taxon>
        <taxon>Pseudomonadota</taxon>
        <taxon>Gammaproteobacteria</taxon>
        <taxon>Cellvibrionales</taxon>
        <taxon>Halieaceae</taxon>
        <taxon>Mangrovimicrobium</taxon>
    </lineage>
</organism>
<name>A0A4Z0M4K9_9GAMM</name>
<keyword evidence="1 4" id="KW-0349">Heme</keyword>
<dbReference type="AlphaFoldDB" id="A0A4Z0M4K9"/>
<feature type="transmembrane region" description="Helical" evidence="5">
    <location>
        <begin position="283"/>
        <end position="300"/>
    </location>
</feature>
<keyword evidence="2 4" id="KW-0479">Metal-binding</keyword>
<dbReference type="Pfam" id="PF06181">
    <property type="entry name" value="Urate_ox_N"/>
    <property type="match status" value="1"/>
</dbReference>
<evidence type="ECO:0000313" key="8">
    <source>
        <dbReference type="Proteomes" id="UP000298050"/>
    </source>
</evidence>
<dbReference type="OrthoDB" id="9787495at2"/>
<dbReference type="GO" id="GO:0046872">
    <property type="term" value="F:metal ion binding"/>
    <property type="evidence" value="ECO:0007669"/>
    <property type="project" value="UniProtKB-KW"/>
</dbReference>
<evidence type="ECO:0000256" key="3">
    <source>
        <dbReference type="ARBA" id="ARBA00023004"/>
    </source>
</evidence>
<dbReference type="GO" id="GO:0020037">
    <property type="term" value="F:heme binding"/>
    <property type="evidence" value="ECO:0007669"/>
    <property type="project" value="InterPro"/>
</dbReference>
<dbReference type="InterPro" id="IPR009056">
    <property type="entry name" value="Cyt_c-like_dom"/>
</dbReference>
<feature type="transmembrane region" description="Helical" evidence="5">
    <location>
        <begin position="151"/>
        <end position="171"/>
    </location>
</feature>
<evidence type="ECO:0000256" key="2">
    <source>
        <dbReference type="ARBA" id="ARBA00022723"/>
    </source>
</evidence>
<keyword evidence="8" id="KW-1185">Reference proteome</keyword>
<keyword evidence="5" id="KW-0472">Membrane</keyword>
<evidence type="ECO:0000259" key="6">
    <source>
        <dbReference type="PROSITE" id="PS51007"/>
    </source>
</evidence>
<gene>
    <name evidence="7" type="ORF">E4634_05315</name>
</gene>
<reference evidence="7 8" key="1">
    <citation type="submission" date="2019-04" db="EMBL/GenBank/DDBJ databases">
        <title>Taxonomy of novel Haliea sp. from mangrove soil of West Coast of India.</title>
        <authorList>
            <person name="Verma A."/>
            <person name="Kumar P."/>
            <person name="Krishnamurthi S."/>
        </authorList>
    </citation>
    <scope>NUCLEOTIDE SEQUENCE [LARGE SCALE GENOMIC DNA]</scope>
    <source>
        <strain evidence="7 8">SAOS-164</strain>
    </source>
</reference>
<keyword evidence="3 4" id="KW-0408">Iron</keyword>
<dbReference type="InterPro" id="IPR036909">
    <property type="entry name" value="Cyt_c-like_dom_sf"/>
</dbReference>
<feature type="transmembrane region" description="Helical" evidence="5">
    <location>
        <begin position="252"/>
        <end position="271"/>
    </location>
</feature>
<dbReference type="EMBL" id="SRLE01000005">
    <property type="protein sequence ID" value="TGD74623.1"/>
    <property type="molecule type" value="Genomic_DNA"/>
</dbReference>
<evidence type="ECO:0000256" key="5">
    <source>
        <dbReference type="SAM" id="Phobius"/>
    </source>
</evidence>
<dbReference type="GO" id="GO:0009055">
    <property type="term" value="F:electron transfer activity"/>
    <property type="evidence" value="ECO:0007669"/>
    <property type="project" value="InterPro"/>
</dbReference>
<proteinExistence type="predicted"/>
<feature type="transmembrane region" description="Helical" evidence="5">
    <location>
        <begin position="177"/>
        <end position="197"/>
    </location>
</feature>
<keyword evidence="5" id="KW-1133">Transmembrane helix</keyword>
<feature type="transmembrane region" description="Helical" evidence="5">
    <location>
        <begin position="15"/>
        <end position="34"/>
    </location>
</feature>
<sequence length="406" mass="44485">MIATLWDLLELTLRWLHVITGIAWIGASFYFVWLDNSLRDPPDWKAQQGVKGDLWAFHGGGIYEVAKYRMAPPQMPARLHWFYWEAYSTWITGMLLLMVLYYFQADTYLVGPDNPVRAPLAAVGLSLVYIASGVAVYELPLRAGLAARPPLLVASGLVLALLYSYAAHLLFAPRAAYLHVGILIATIMVANVFIGIIPPQRAMVRALEAGREPDAGGLAMAKLRSTHNNYLTLPVLFCMISNHYPLLYGHRFAWLILVYIVFVAGSARQYFNLKHRDIHRPGILLTCAGLFALLALWLAWDARPPPAAAGEPRVADAAMLEVSAAHCAVCHAAQPTQPGFTAAPAGIELESVDDLRRQSARVAVAVSSGYMPLGNLTGMSDAERQLLLTWLRQSGAAPASNSPETE</sequence>
<dbReference type="Proteomes" id="UP000298050">
    <property type="component" value="Unassembled WGS sequence"/>
</dbReference>
<feature type="transmembrane region" description="Helical" evidence="5">
    <location>
        <begin position="82"/>
        <end position="103"/>
    </location>
</feature>
<keyword evidence="5" id="KW-0812">Transmembrane</keyword>
<feature type="transmembrane region" description="Helical" evidence="5">
    <location>
        <begin position="118"/>
        <end position="139"/>
    </location>
</feature>
<accession>A0A4Z0M4K9</accession>
<dbReference type="InterPro" id="IPR010389">
    <property type="entry name" value="Urate_ox_N"/>
</dbReference>
<dbReference type="RefSeq" id="WP_135441581.1">
    <property type="nucleotide sequence ID" value="NZ_SRLE01000005.1"/>
</dbReference>
<dbReference type="SUPFAM" id="SSF46626">
    <property type="entry name" value="Cytochrome c"/>
    <property type="match status" value="1"/>
</dbReference>
<protein>
    <recommendedName>
        <fullName evidence="6">Cytochrome c domain-containing protein</fullName>
    </recommendedName>
</protein>